<sequence length="233" mass="27872">MRKTPLVNQQIYHIYNRGVEKRNIFLDEKDYYRFIHDIYEFNDSNPARNLGFHFARLSGNSGKRESRTPRKMLVEVLCFCLMPNHYHLLLKQRTSGGITEFMRKLGTGYTNYFNKKNDRVGSLFQGRYKSVHIKNDQQLFYIPHYIHLNPLDLKYPEWREKKVGSISSSVSYLESYRWSSYLDFIEKANFPFVTQRDLLLKAYESRFGLTYEKAIKGWMKNLNLHLIKDILID</sequence>
<proteinExistence type="predicted"/>
<reference evidence="2 3" key="1">
    <citation type="journal article" date="2016" name="Nat. Commun.">
        <title>Thousands of microbial genomes shed light on interconnected biogeochemical processes in an aquifer system.</title>
        <authorList>
            <person name="Anantharaman K."/>
            <person name="Brown C.T."/>
            <person name="Hug L.A."/>
            <person name="Sharon I."/>
            <person name="Castelle C.J."/>
            <person name="Probst A.J."/>
            <person name="Thomas B.C."/>
            <person name="Singh A."/>
            <person name="Wilkins M.J."/>
            <person name="Karaoz U."/>
            <person name="Brodie E.L."/>
            <person name="Williams K.H."/>
            <person name="Hubbard S.S."/>
            <person name="Banfield J.F."/>
        </authorList>
    </citation>
    <scope>NUCLEOTIDE SEQUENCE [LARGE SCALE GENOMIC DNA]</scope>
</reference>
<dbReference type="Proteomes" id="UP000177912">
    <property type="component" value="Unassembled WGS sequence"/>
</dbReference>
<dbReference type="GO" id="GO:0006313">
    <property type="term" value="P:DNA transposition"/>
    <property type="evidence" value="ECO:0007669"/>
    <property type="project" value="InterPro"/>
</dbReference>
<evidence type="ECO:0000259" key="1">
    <source>
        <dbReference type="SMART" id="SM01321"/>
    </source>
</evidence>
<dbReference type="PANTHER" id="PTHR34322:SF2">
    <property type="entry name" value="TRANSPOSASE IS200-LIKE DOMAIN-CONTAINING PROTEIN"/>
    <property type="match status" value="1"/>
</dbReference>
<feature type="domain" description="Transposase IS200-like" evidence="1">
    <location>
        <begin position="7"/>
        <end position="149"/>
    </location>
</feature>
<dbReference type="EMBL" id="MFEI01000034">
    <property type="protein sequence ID" value="OGE80345.1"/>
    <property type="molecule type" value="Genomic_DNA"/>
</dbReference>
<organism evidence="2 3">
    <name type="scientific">Candidatus Doudnabacteria bacterium RIFCSPHIGHO2_01_FULL_43_23</name>
    <dbReference type="NCBI Taxonomy" id="1817822"/>
    <lineage>
        <taxon>Bacteria</taxon>
        <taxon>Candidatus Doudnaibacteriota</taxon>
    </lineage>
</organism>
<dbReference type="SMART" id="SM01321">
    <property type="entry name" value="Y1_Tnp"/>
    <property type="match status" value="1"/>
</dbReference>
<gene>
    <name evidence="2" type="ORF">A2826_02725</name>
</gene>
<dbReference type="InterPro" id="IPR002686">
    <property type="entry name" value="Transposase_17"/>
</dbReference>
<dbReference type="SUPFAM" id="SSF143422">
    <property type="entry name" value="Transposase IS200-like"/>
    <property type="match status" value="1"/>
</dbReference>
<dbReference type="GO" id="GO:0004803">
    <property type="term" value="F:transposase activity"/>
    <property type="evidence" value="ECO:0007669"/>
    <property type="project" value="InterPro"/>
</dbReference>
<evidence type="ECO:0000313" key="2">
    <source>
        <dbReference type="EMBL" id="OGE80345.1"/>
    </source>
</evidence>
<dbReference type="InterPro" id="IPR036515">
    <property type="entry name" value="Transposase_17_sf"/>
</dbReference>
<dbReference type="Gene3D" id="3.30.70.1290">
    <property type="entry name" value="Transposase IS200-like"/>
    <property type="match status" value="1"/>
</dbReference>
<comment type="caution">
    <text evidence="2">The sequence shown here is derived from an EMBL/GenBank/DDBJ whole genome shotgun (WGS) entry which is preliminary data.</text>
</comment>
<protein>
    <recommendedName>
        <fullName evidence="1">Transposase IS200-like domain-containing protein</fullName>
    </recommendedName>
</protein>
<dbReference type="GO" id="GO:0003677">
    <property type="term" value="F:DNA binding"/>
    <property type="evidence" value="ECO:0007669"/>
    <property type="project" value="InterPro"/>
</dbReference>
<dbReference type="Pfam" id="PF01797">
    <property type="entry name" value="Y1_Tnp"/>
    <property type="match status" value="1"/>
</dbReference>
<evidence type="ECO:0000313" key="3">
    <source>
        <dbReference type="Proteomes" id="UP000177912"/>
    </source>
</evidence>
<dbReference type="STRING" id="1817822.A2826_02725"/>
<dbReference type="PANTHER" id="PTHR34322">
    <property type="entry name" value="TRANSPOSASE, Y1_TNP DOMAIN-CONTAINING"/>
    <property type="match status" value="1"/>
</dbReference>
<accession>A0A1F5NRP3</accession>
<name>A0A1F5NRP3_9BACT</name>
<dbReference type="AlphaFoldDB" id="A0A1F5NRP3"/>